<dbReference type="RefSeq" id="WP_007014726.1">
    <property type="nucleotide sequence ID" value="NZ_AGFM01000059.1"/>
</dbReference>
<dbReference type="Proteomes" id="UP000004030">
    <property type="component" value="Unassembled WGS sequence"/>
</dbReference>
<evidence type="ECO:0000313" key="2">
    <source>
        <dbReference type="Proteomes" id="UP000004030"/>
    </source>
</evidence>
<dbReference type="PANTHER" id="PTHR34598">
    <property type="entry name" value="BLL6449 PROTEIN"/>
    <property type="match status" value="1"/>
</dbReference>
<gene>
    <name evidence="1" type="ORF">NSU_3818</name>
</gene>
<dbReference type="InterPro" id="IPR044053">
    <property type="entry name" value="AsaB-like"/>
</dbReference>
<dbReference type="GO" id="GO:0016491">
    <property type="term" value="F:oxidoreductase activity"/>
    <property type="evidence" value="ECO:0007669"/>
    <property type="project" value="InterPro"/>
</dbReference>
<proteinExistence type="predicted"/>
<dbReference type="EMBL" id="AGFM01000059">
    <property type="protein sequence ID" value="EHJ59224.1"/>
    <property type="molecule type" value="Genomic_DNA"/>
</dbReference>
<dbReference type="eggNOG" id="ENOG502Z9FC">
    <property type="taxonomic scope" value="Bacteria"/>
</dbReference>
<dbReference type="AlphaFoldDB" id="G6EHJ7"/>
<dbReference type="NCBIfam" id="NF041278">
    <property type="entry name" value="CmcJ_NvfI_EfuI"/>
    <property type="match status" value="1"/>
</dbReference>
<protein>
    <recommendedName>
        <fullName evidence="3">Methyltransferase</fullName>
    </recommendedName>
</protein>
<reference evidence="1 2" key="1">
    <citation type="journal article" date="2012" name="J. Bacteriol.">
        <title>Genome sequence of benzo(a)pyrene-degrading bacterium Novosphingobium pentaromativorans US6-1.</title>
        <authorList>
            <person name="Luo Y.R."/>
            <person name="Kang S.G."/>
            <person name="Kim S.J."/>
            <person name="Kim M.R."/>
            <person name="Li N."/>
            <person name="Lee J.H."/>
            <person name="Kwon K.K."/>
        </authorList>
    </citation>
    <scope>NUCLEOTIDE SEQUENCE [LARGE SCALE GENOMIC DNA]</scope>
    <source>
        <strain evidence="1 2">US6-1</strain>
    </source>
</reference>
<organism evidence="1 2">
    <name type="scientific">Novosphingobium pentaromativorans US6-1</name>
    <dbReference type="NCBI Taxonomy" id="1088721"/>
    <lineage>
        <taxon>Bacteria</taxon>
        <taxon>Pseudomonadati</taxon>
        <taxon>Pseudomonadota</taxon>
        <taxon>Alphaproteobacteria</taxon>
        <taxon>Sphingomonadales</taxon>
        <taxon>Sphingomonadaceae</taxon>
        <taxon>Novosphingobium</taxon>
    </lineage>
</organism>
<dbReference type="PANTHER" id="PTHR34598:SF3">
    <property type="entry name" value="OXIDOREDUCTASE AN1597"/>
    <property type="match status" value="1"/>
</dbReference>
<evidence type="ECO:0008006" key="3">
    <source>
        <dbReference type="Google" id="ProtNLM"/>
    </source>
</evidence>
<comment type="caution">
    <text evidence="1">The sequence shown here is derived from an EMBL/GenBank/DDBJ whole genome shotgun (WGS) entry which is preliminary data.</text>
</comment>
<keyword evidence="2" id="KW-1185">Reference proteome</keyword>
<sequence>MVEAEIAFLAPCKRRPVFHDTPSDKDFLPLTQHIVPISAVHDERTTFTLDRHGIEIVQRACPLEYQPAGEGRIAYLRALEEFVASTTGAVKVVALGNGVVRRSERSVRHRRDGTTVLGRFAHCDFSPSDAGSRFWVEHLLSGREAQVRLARRYAIYNVWQCLTDPPQDTPLAFCEPASVLPEDIVGCDQVITARDGSTIRFELRLYHYNPAQNWFYFPKLGRNDLMVFTGHDSDPARPQGIAHAAFSDPTCPEGVPPRESIDERLIAFFE</sequence>
<name>G6EHJ7_9SPHN</name>
<evidence type="ECO:0000313" key="1">
    <source>
        <dbReference type="EMBL" id="EHJ59224.1"/>
    </source>
</evidence>
<accession>G6EHJ7</accession>
<dbReference type="PATRIC" id="fig|1088721.3.peg.3759"/>